<protein>
    <submittedName>
        <fullName evidence="2">Helix-turn-helix domain-containing protein</fullName>
    </submittedName>
</protein>
<dbReference type="EMBL" id="JBHSBC010000047">
    <property type="protein sequence ID" value="MFC3985491.1"/>
    <property type="molecule type" value="Genomic_DNA"/>
</dbReference>
<sequence>MTELPDLLTSREAADALGITLDAVLARIEEDRLDAVRLPSGRYRIQRDCLKGRPPVRVSLAGLPDWLRPGQVAELCRVNRGTPSEWAKAGLVPHAVTPKGGHVRISRLVVERLLNGELGGDR</sequence>
<evidence type="ECO:0000313" key="3">
    <source>
        <dbReference type="Proteomes" id="UP001595698"/>
    </source>
</evidence>
<dbReference type="RefSeq" id="WP_386195612.1">
    <property type="nucleotide sequence ID" value="NZ_JBHSBC010000047.1"/>
</dbReference>
<dbReference type="InterPro" id="IPR041657">
    <property type="entry name" value="HTH_17"/>
</dbReference>
<reference evidence="3" key="1">
    <citation type="journal article" date="2019" name="Int. J. Syst. Evol. Microbiol.">
        <title>The Global Catalogue of Microorganisms (GCM) 10K type strain sequencing project: providing services to taxonomists for standard genome sequencing and annotation.</title>
        <authorList>
            <consortium name="The Broad Institute Genomics Platform"/>
            <consortium name="The Broad Institute Genome Sequencing Center for Infectious Disease"/>
            <person name="Wu L."/>
            <person name="Ma J."/>
        </authorList>
    </citation>
    <scope>NUCLEOTIDE SEQUENCE [LARGE SCALE GENOMIC DNA]</scope>
    <source>
        <strain evidence="3">TBRC 7912</strain>
    </source>
</reference>
<feature type="domain" description="Helix-turn-helix" evidence="1">
    <location>
        <begin position="66"/>
        <end position="115"/>
    </location>
</feature>
<keyword evidence="3" id="KW-1185">Reference proteome</keyword>
<comment type="caution">
    <text evidence="2">The sequence shown here is derived from an EMBL/GenBank/DDBJ whole genome shotgun (WGS) entry which is preliminary data.</text>
</comment>
<gene>
    <name evidence="2" type="ORF">ACFOYY_35545</name>
</gene>
<evidence type="ECO:0000259" key="1">
    <source>
        <dbReference type="Pfam" id="PF12728"/>
    </source>
</evidence>
<name>A0ABV8FC43_9ACTN</name>
<dbReference type="Pfam" id="PF12728">
    <property type="entry name" value="HTH_17"/>
    <property type="match status" value="1"/>
</dbReference>
<accession>A0ABV8FC43</accession>
<proteinExistence type="predicted"/>
<dbReference type="Proteomes" id="UP001595698">
    <property type="component" value="Unassembled WGS sequence"/>
</dbReference>
<organism evidence="2 3">
    <name type="scientific">Streptosporangium jomthongense</name>
    <dbReference type="NCBI Taxonomy" id="1193683"/>
    <lineage>
        <taxon>Bacteria</taxon>
        <taxon>Bacillati</taxon>
        <taxon>Actinomycetota</taxon>
        <taxon>Actinomycetes</taxon>
        <taxon>Streptosporangiales</taxon>
        <taxon>Streptosporangiaceae</taxon>
        <taxon>Streptosporangium</taxon>
    </lineage>
</organism>
<evidence type="ECO:0000313" key="2">
    <source>
        <dbReference type="EMBL" id="MFC3985491.1"/>
    </source>
</evidence>